<evidence type="ECO:0000313" key="1">
    <source>
        <dbReference type="EMBL" id="AUB37789.1"/>
    </source>
</evidence>
<name>A0A2K8SQP6_9NOSO</name>
<dbReference type="Proteomes" id="UP000232003">
    <property type="component" value="Chromosome"/>
</dbReference>
<evidence type="ECO:0000313" key="2">
    <source>
        <dbReference type="Proteomes" id="UP000232003"/>
    </source>
</evidence>
<dbReference type="KEGG" id="nfl:COO91_03738"/>
<protein>
    <submittedName>
        <fullName evidence="1">Uncharacterized protein</fullName>
    </submittedName>
</protein>
<sequence>MAIAEFQLVNLCCFRFNTEIAHTIFLIPYRVTKEAGSRERFAGGRIFKFSSNRGFQSK</sequence>
<reference evidence="1 2" key="1">
    <citation type="submission" date="2017-11" db="EMBL/GenBank/DDBJ databases">
        <title>Complete genome of a free-living desiccation-tolerant cyanobacterium and its photosynthetic adaptation to extreme terrestrial habitat.</title>
        <authorList>
            <person name="Shang J."/>
        </authorList>
    </citation>
    <scope>NUCLEOTIDE SEQUENCE [LARGE SCALE GENOMIC DNA]</scope>
    <source>
        <strain evidence="1 2">CCNUN1</strain>
    </source>
</reference>
<organism evidence="1 2">
    <name type="scientific">Nostoc flagelliforme CCNUN1</name>
    <dbReference type="NCBI Taxonomy" id="2038116"/>
    <lineage>
        <taxon>Bacteria</taxon>
        <taxon>Bacillati</taxon>
        <taxon>Cyanobacteriota</taxon>
        <taxon>Cyanophyceae</taxon>
        <taxon>Nostocales</taxon>
        <taxon>Nostocaceae</taxon>
        <taxon>Nostoc</taxon>
    </lineage>
</organism>
<dbReference type="EMBL" id="CP024785">
    <property type="protein sequence ID" value="AUB37789.1"/>
    <property type="molecule type" value="Genomic_DNA"/>
</dbReference>
<gene>
    <name evidence="1" type="ORF">COO91_03738</name>
</gene>
<accession>A0A2K8SQP6</accession>
<keyword evidence="2" id="KW-1185">Reference proteome</keyword>
<proteinExistence type="predicted"/>
<dbReference type="AlphaFoldDB" id="A0A2K8SQP6"/>